<dbReference type="AlphaFoldDB" id="A0A151U9F4"/>
<evidence type="ECO:0000313" key="3">
    <source>
        <dbReference type="EMBL" id="KYP75955.1"/>
    </source>
</evidence>
<dbReference type="Proteomes" id="UP000075243">
    <property type="component" value="Chromosome 1"/>
</dbReference>
<keyword evidence="4" id="KW-1185">Reference proteome</keyword>
<feature type="region of interest" description="Disordered" evidence="1">
    <location>
        <begin position="325"/>
        <end position="350"/>
    </location>
</feature>
<feature type="compositionally biased region" description="Low complexity" evidence="1">
    <location>
        <begin position="30"/>
        <end position="39"/>
    </location>
</feature>
<feature type="region of interest" description="Disordered" evidence="1">
    <location>
        <begin position="1"/>
        <end position="59"/>
    </location>
</feature>
<feature type="compositionally biased region" description="Gly residues" evidence="1">
    <location>
        <begin position="1"/>
        <end position="10"/>
    </location>
</feature>
<sequence length="446" mass="50555">MVRSKGGGSGRSSRATHEIPADKKRKKVATSSPTPSVSSSEDEEAPSSPQPPPPPSRNFTFLPSRFRSKYKQQRFLDLESRQIIAERPVIEILPLIDFTGEYRRRNWTKIGEPEDKYNEIIIREFYANSFPVRPDSKDRISWVRGKTIAYDPEAINTFLQTEYTIPEEDDYRKLMKTAMNEEMSNLVLETLSLLGSQYQTGTKNQPTHILRADLKSLVRLWQVILYSNVVPLTHTSDITISKAKLIFCILLQKDVDIATLISNEIHAIVLSKPSKSGTVRPLAFPGLITGLCKAKRVVIPQPLVPIRRTIDHVFVNARCYNPREFPRASRRSRPPPTQSPPPVTSPPVLPTGPFDLSTMQACMMQHFQHMEEQHQLEMAHLRHVKLQQAANHRGQLALHSYFYNYTLHQANTGGSLYPWPTPEQFQDAILWPGDNPVFSGGGGEPE</sequence>
<dbReference type="Pfam" id="PF20167">
    <property type="entry name" value="Transposase_32"/>
    <property type="match status" value="1"/>
</dbReference>
<dbReference type="OMA" id="HTTMADS"/>
<dbReference type="InterPro" id="IPR046796">
    <property type="entry name" value="Transposase_32_dom"/>
</dbReference>
<organism evidence="3 4">
    <name type="scientific">Cajanus cajan</name>
    <name type="common">Pigeon pea</name>
    <name type="synonym">Cajanus indicus</name>
    <dbReference type="NCBI Taxonomy" id="3821"/>
    <lineage>
        <taxon>Eukaryota</taxon>
        <taxon>Viridiplantae</taxon>
        <taxon>Streptophyta</taxon>
        <taxon>Embryophyta</taxon>
        <taxon>Tracheophyta</taxon>
        <taxon>Spermatophyta</taxon>
        <taxon>Magnoliopsida</taxon>
        <taxon>eudicotyledons</taxon>
        <taxon>Gunneridae</taxon>
        <taxon>Pentapetalae</taxon>
        <taxon>rosids</taxon>
        <taxon>fabids</taxon>
        <taxon>Fabales</taxon>
        <taxon>Fabaceae</taxon>
        <taxon>Papilionoideae</taxon>
        <taxon>50 kb inversion clade</taxon>
        <taxon>NPAAA clade</taxon>
        <taxon>indigoferoid/millettioid clade</taxon>
        <taxon>Phaseoleae</taxon>
        <taxon>Cajanus</taxon>
    </lineage>
</organism>
<dbReference type="EMBL" id="CM003603">
    <property type="protein sequence ID" value="KYP75955.1"/>
    <property type="molecule type" value="Genomic_DNA"/>
</dbReference>
<dbReference type="Gramene" id="C.cajan_19595.t">
    <property type="protein sequence ID" value="C.cajan_19595.t.cds1"/>
    <property type="gene ID" value="C.cajan_19595"/>
</dbReference>
<gene>
    <name evidence="3" type="ORF">KK1_020168</name>
</gene>
<accession>A0A151U9F4</accession>
<name>A0A151U9F4_CAJCA</name>
<evidence type="ECO:0000256" key="1">
    <source>
        <dbReference type="SAM" id="MobiDB-lite"/>
    </source>
</evidence>
<evidence type="ECO:0000259" key="2">
    <source>
        <dbReference type="Pfam" id="PF20167"/>
    </source>
</evidence>
<feature type="compositionally biased region" description="Pro residues" evidence="1">
    <location>
        <begin position="334"/>
        <end position="350"/>
    </location>
</feature>
<proteinExistence type="predicted"/>
<feature type="domain" description="Putative plant transposon protein" evidence="2">
    <location>
        <begin position="103"/>
        <end position="297"/>
    </location>
</feature>
<evidence type="ECO:0000313" key="4">
    <source>
        <dbReference type="Proteomes" id="UP000075243"/>
    </source>
</evidence>
<protein>
    <recommendedName>
        <fullName evidence="2">Putative plant transposon protein domain-containing protein</fullName>
    </recommendedName>
</protein>
<reference evidence="3 4" key="1">
    <citation type="journal article" date="2012" name="Nat. Biotechnol.">
        <title>Draft genome sequence of pigeonpea (Cajanus cajan), an orphan legume crop of resource-poor farmers.</title>
        <authorList>
            <person name="Varshney R.K."/>
            <person name="Chen W."/>
            <person name="Li Y."/>
            <person name="Bharti A.K."/>
            <person name="Saxena R.K."/>
            <person name="Schlueter J.A."/>
            <person name="Donoghue M.T."/>
            <person name="Azam S."/>
            <person name="Fan G."/>
            <person name="Whaley A.M."/>
            <person name="Farmer A.D."/>
            <person name="Sheridan J."/>
            <person name="Iwata A."/>
            <person name="Tuteja R."/>
            <person name="Penmetsa R.V."/>
            <person name="Wu W."/>
            <person name="Upadhyaya H.D."/>
            <person name="Yang S.P."/>
            <person name="Shah T."/>
            <person name="Saxena K.B."/>
            <person name="Michael T."/>
            <person name="McCombie W.R."/>
            <person name="Yang B."/>
            <person name="Zhang G."/>
            <person name="Yang H."/>
            <person name="Wang J."/>
            <person name="Spillane C."/>
            <person name="Cook D.R."/>
            <person name="May G.D."/>
            <person name="Xu X."/>
            <person name="Jackson S.A."/>
        </authorList>
    </citation>
    <scope>NUCLEOTIDE SEQUENCE [LARGE SCALE GENOMIC DNA]</scope>
    <source>
        <strain evidence="4">cv. Asha</strain>
    </source>
</reference>